<keyword evidence="2" id="KW-1185">Reference proteome</keyword>
<proteinExistence type="predicted"/>
<name>A0ABY3SPN4_9BACL</name>
<sequence length="172" mass="19433">MFDPTIYENVKVVLEGAVYDLDLNGAALVTQRSDQLDMSSMSRTYKIEFARMLDQASRAELTLYAHLKDLAAEILEQTSASPGCILEVRLRTTVSDPEKECPEIAKALTRIWGSRPHIKQQLSYEFGSEPIVYRDEVLLTFGRKIDEGQIDDFPVLIGHALDSLKWLDGRRG</sequence>
<dbReference type="RefSeq" id="WP_235122499.1">
    <property type="nucleotide sequence ID" value="NZ_CP090978.1"/>
</dbReference>
<evidence type="ECO:0000313" key="1">
    <source>
        <dbReference type="EMBL" id="UJF35943.1"/>
    </source>
</evidence>
<organism evidence="1 2">
    <name type="scientific">Paenibacillus hexagrammi</name>
    <dbReference type="NCBI Taxonomy" id="2908839"/>
    <lineage>
        <taxon>Bacteria</taxon>
        <taxon>Bacillati</taxon>
        <taxon>Bacillota</taxon>
        <taxon>Bacilli</taxon>
        <taxon>Bacillales</taxon>
        <taxon>Paenibacillaceae</taxon>
        <taxon>Paenibacillus</taxon>
    </lineage>
</organism>
<dbReference type="EMBL" id="CP090978">
    <property type="protein sequence ID" value="UJF35943.1"/>
    <property type="molecule type" value="Genomic_DNA"/>
</dbReference>
<gene>
    <name evidence="1" type="ORF">L0M14_13175</name>
</gene>
<protein>
    <submittedName>
        <fullName evidence="1">Uncharacterized protein</fullName>
    </submittedName>
</protein>
<dbReference type="Proteomes" id="UP001649230">
    <property type="component" value="Chromosome"/>
</dbReference>
<accession>A0ABY3SPN4</accession>
<evidence type="ECO:0000313" key="2">
    <source>
        <dbReference type="Proteomes" id="UP001649230"/>
    </source>
</evidence>
<reference evidence="1 2" key="1">
    <citation type="journal article" date="2024" name="Int. J. Syst. Evol. Microbiol.">
        <title>Paenibacillus hexagrammi sp. nov., a novel bacterium isolated from the gut content of Hexagrammos agrammus.</title>
        <authorList>
            <person name="Jung H.K."/>
            <person name="Kim D.G."/>
            <person name="Zin H."/>
            <person name="Park J."/>
            <person name="Jung H."/>
            <person name="Kim Y.O."/>
            <person name="Kong H.J."/>
            <person name="Kim J.W."/>
            <person name="Kim Y.S."/>
        </authorList>
    </citation>
    <scope>NUCLEOTIDE SEQUENCE [LARGE SCALE GENOMIC DNA]</scope>
    <source>
        <strain evidence="1 2">YPD9-1</strain>
    </source>
</reference>